<dbReference type="EMBL" id="PCTR01000104">
    <property type="protein sequence ID" value="PIP85621.1"/>
    <property type="molecule type" value="Genomic_DNA"/>
</dbReference>
<organism evidence="1 2">
    <name type="scientific">Candidatus Collierbacteria bacterium CG22_combo_CG10-13_8_21_14_all_43_12</name>
    <dbReference type="NCBI Taxonomy" id="1974537"/>
    <lineage>
        <taxon>Bacteria</taxon>
        <taxon>Candidatus Collieribacteriota</taxon>
    </lineage>
</organism>
<comment type="caution">
    <text evidence="1">The sequence shown here is derived from an EMBL/GenBank/DDBJ whole genome shotgun (WGS) entry which is preliminary data.</text>
</comment>
<name>A0A2H0DU72_9BACT</name>
<proteinExistence type="predicted"/>
<evidence type="ECO:0000313" key="2">
    <source>
        <dbReference type="Proteomes" id="UP000231136"/>
    </source>
</evidence>
<dbReference type="Proteomes" id="UP000231136">
    <property type="component" value="Unassembled WGS sequence"/>
</dbReference>
<accession>A0A2H0DU72</accession>
<reference evidence="1 2" key="1">
    <citation type="submission" date="2017-09" db="EMBL/GenBank/DDBJ databases">
        <title>Depth-based differentiation of microbial function through sediment-hosted aquifers and enrichment of novel symbionts in the deep terrestrial subsurface.</title>
        <authorList>
            <person name="Probst A.J."/>
            <person name="Ladd B."/>
            <person name="Jarett J.K."/>
            <person name="Geller-Mcgrath D.E."/>
            <person name="Sieber C.M."/>
            <person name="Emerson J.B."/>
            <person name="Anantharaman K."/>
            <person name="Thomas B.C."/>
            <person name="Malmstrom R."/>
            <person name="Stieglmeier M."/>
            <person name="Klingl A."/>
            <person name="Woyke T."/>
            <person name="Ryan C.M."/>
            <person name="Banfield J.F."/>
        </authorList>
    </citation>
    <scope>NUCLEOTIDE SEQUENCE [LARGE SCALE GENOMIC DNA]</scope>
    <source>
        <strain evidence="1">CG22_combo_CG10-13_8_21_14_all_43_12</strain>
    </source>
</reference>
<evidence type="ECO:0000313" key="1">
    <source>
        <dbReference type="EMBL" id="PIP85621.1"/>
    </source>
</evidence>
<protein>
    <submittedName>
        <fullName evidence="1">Uncharacterized protein</fullName>
    </submittedName>
</protein>
<sequence>METGAKTLETEKESFSLGFIMIKGDLGKEVTRNDPSIIPGSRESELKINKWLSASLEEYARVVCGVIVKIKQVKIIKGLSKEQLVELYGDDHGKWLDSLTKDDYAKHMEVYDGSMSPIVLGIVKVNKARNASEAEEKLIKVRDTLRDDWHDYLGKKEILLSGGSKLFLSAMHVGNYDNDRGFLKKFDLV</sequence>
<dbReference type="AlphaFoldDB" id="A0A2H0DU72"/>
<gene>
    <name evidence="1" type="ORF">COW83_03350</name>
</gene>